<reference evidence="1" key="1">
    <citation type="journal article" date="2014" name="Front. Microbiol.">
        <title>High frequency of phylogenetically diverse reductive dehalogenase-homologous genes in deep subseafloor sedimentary metagenomes.</title>
        <authorList>
            <person name="Kawai M."/>
            <person name="Futagami T."/>
            <person name="Toyoda A."/>
            <person name="Takaki Y."/>
            <person name="Nishi S."/>
            <person name="Hori S."/>
            <person name="Arai W."/>
            <person name="Tsubouchi T."/>
            <person name="Morono Y."/>
            <person name="Uchiyama I."/>
            <person name="Ito T."/>
            <person name="Fujiyama A."/>
            <person name="Inagaki F."/>
            <person name="Takami H."/>
        </authorList>
    </citation>
    <scope>NUCLEOTIDE SEQUENCE</scope>
    <source>
        <strain evidence="1">Expedition CK06-06</strain>
    </source>
</reference>
<gene>
    <name evidence="1" type="ORF">S03H2_65232</name>
</gene>
<organism evidence="1">
    <name type="scientific">marine sediment metagenome</name>
    <dbReference type="NCBI Taxonomy" id="412755"/>
    <lineage>
        <taxon>unclassified sequences</taxon>
        <taxon>metagenomes</taxon>
        <taxon>ecological metagenomes</taxon>
    </lineage>
</organism>
<dbReference type="EMBL" id="BARU01042457">
    <property type="protein sequence ID" value="GAH85127.1"/>
    <property type="molecule type" value="Genomic_DNA"/>
</dbReference>
<name>X1ITT6_9ZZZZ</name>
<dbReference type="AlphaFoldDB" id="X1ITT6"/>
<proteinExistence type="predicted"/>
<evidence type="ECO:0000313" key="1">
    <source>
        <dbReference type="EMBL" id="GAH85127.1"/>
    </source>
</evidence>
<sequence length="66" mass="7935">MISEKEGARIIKENMLKRFKSNIFEAIMKEIGKYEHLFEYKDCSLRDFIKAIEEISKTMENMIKDE</sequence>
<accession>X1ITT6</accession>
<comment type="caution">
    <text evidence="1">The sequence shown here is derived from an EMBL/GenBank/DDBJ whole genome shotgun (WGS) entry which is preliminary data.</text>
</comment>
<protein>
    <submittedName>
        <fullName evidence="1">Uncharacterized protein</fullName>
    </submittedName>
</protein>